<organism evidence="2 3">
    <name type="scientific">Larimichthys crocea</name>
    <name type="common">Large yellow croaker</name>
    <name type="synonym">Pseudosciaena crocea</name>
    <dbReference type="NCBI Taxonomy" id="215358"/>
    <lineage>
        <taxon>Eukaryota</taxon>
        <taxon>Metazoa</taxon>
        <taxon>Chordata</taxon>
        <taxon>Craniata</taxon>
        <taxon>Vertebrata</taxon>
        <taxon>Euteleostomi</taxon>
        <taxon>Actinopterygii</taxon>
        <taxon>Neopterygii</taxon>
        <taxon>Teleostei</taxon>
        <taxon>Neoteleostei</taxon>
        <taxon>Acanthomorphata</taxon>
        <taxon>Eupercaria</taxon>
        <taxon>Sciaenidae</taxon>
        <taxon>Larimichthys</taxon>
    </lineage>
</organism>
<proteinExistence type="predicted"/>
<comment type="caution">
    <text evidence="2">The sequence shown here is derived from an EMBL/GenBank/DDBJ whole genome shotgun (WGS) entry which is preliminary data.</text>
</comment>
<dbReference type="AlphaFoldDB" id="A0A6G0HFB4"/>
<accession>A0A6G0HFB4</accession>
<sequence>MDEDVSGPGRRNGTGLTGGPSGGRTVHPPSPVGDGRQSPTLIGQCLPQGPPSMPVPDIARTRMLFAKDGLNQPGDGFSTGRRNRGKAEPRMIARMVEVLSDMIKPAAPTRRTADLIVGNAKNWGYNTYLILMEHYETCLEELLEELTGILTPDWKSAFEVAVRWARRNLTRITQDAIDHAEALVTAKQTDAGSTTQAQVPRHTRPRAQGSQRGTRGRILTEDSLLQEESERPEECRVVEDHIHTPTHSELEALFDELQAEEEMEAAVSSPQTQRKVRAEVHRDPLPNMDEDEFVDSPDRFIQPEPQRYGVNNIRPPRKS</sequence>
<feature type="region of interest" description="Disordered" evidence="1">
    <location>
        <begin position="260"/>
        <end position="319"/>
    </location>
</feature>
<feature type="region of interest" description="Disordered" evidence="1">
    <location>
        <begin position="1"/>
        <end position="56"/>
    </location>
</feature>
<dbReference type="EMBL" id="REGW02000238">
    <property type="protein sequence ID" value="KAE8277720.1"/>
    <property type="molecule type" value="Genomic_DNA"/>
</dbReference>
<keyword evidence="3" id="KW-1185">Reference proteome</keyword>
<name>A0A6G0HFB4_LARCR</name>
<reference evidence="2 3" key="1">
    <citation type="submission" date="2019-07" db="EMBL/GenBank/DDBJ databases">
        <title>Chromosome genome assembly for large yellow croaker.</title>
        <authorList>
            <person name="Xiao S."/>
        </authorList>
    </citation>
    <scope>NUCLEOTIDE SEQUENCE [LARGE SCALE GENOMIC DNA]</scope>
    <source>
        <strain evidence="2">JMULYC20181020</strain>
        <tissue evidence="2">Muscle</tissue>
    </source>
</reference>
<protein>
    <submittedName>
        <fullName evidence="2">Uncharacterized protein</fullName>
    </submittedName>
</protein>
<dbReference type="Proteomes" id="UP000424527">
    <property type="component" value="Unassembled WGS sequence"/>
</dbReference>
<evidence type="ECO:0000256" key="1">
    <source>
        <dbReference type="SAM" id="MobiDB-lite"/>
    </source>
</evidence>
<evidence type="ECO:0000313" key="3">
    <source>
        <dbReference type="Proteomes" id="UP000424527"/>
    </source>
</evidence>
<feature type="compositionally biased region" description="Gly residues" evidence="1">
    <location>
        <begin position="10"/>
        <end position="22"/>
    </location>
</feature>
<feature type="region of interest" description="Disordered" evidence="1">
    <location>
        <begin position="187"/>
        <end position="234"/>
    </location>
</feature>
<evidence type="ECO:0000313" key="2">
    <source>
        <dbReference type="EMBL" id="KAE8277720.1"/>
    </source>
</evidence>
<gene>
    <name evidence="2" type="ORF">D5F01_LYC24267</name>
</gene>
<feature type="compositionally biased region" description="Polar residues" evidence="1">
    <location>
        <begin position="187"/>
        <end position="198"/>
    </location>
</feature>